<dbReference type="CDD" id="cd02518">
    <property type="entry name" value="GT2_SpsF"/>
    <property type="match status" value="1"/>
</dbReference>
<sequence>MILGILQARSSSSRFPRKVLEPLLGKEMILRQLERLARSKNIDRLVVATSEEASDDQLALLLATNGWEVRRGPLDDVLGRFARVIAEFEPDQVVRLTADCPLADPGVIDRVIDEHLLYKTDYTSNVLVPTFPHGLDVEVFSPAAFARLADSPLTASEREHVTLGMYRRTEEFTTWNVQQGTDHSDLRWTVDVPEDFVFVERVYEQLYASNPEFGQDDVLKLLAQQPSLSRTAADLPRNVGLVEEK</sequence>
<dbReference type="Pfam" id="PF02348">
    <property type="entry name" value="CTP_transf_3"/>
    <property type="match status" value="1"/>
</dbReference>
<dbReference type="PANTHER" id="PTHR42866:SF1">
    <property type="entry name" value="SPORE COAT POLYSACCHARIDE BIOSYNTHESIS PROTEIN SPSF"/>
    <property type="match status" value="1"/>
</dbReference>
<name>A0A852RAU6_9MICO</name>
<organism evidence="1 2">
    <name type="scientific">Leucobacter aridicollis</name>
    <dbReference type="NCBI Taxonomy" id="283878"/>
    <lineage>
        <taxon>Bacteria</taxon>
        <taxon>Bacillati</taxon>
        <taxon>Actinomycetota</taxon>
        <taxon>Actinomycetes</taxon>
        <taxon>Micrococcales</taxon>
        <taxon>Microbacteriaceae</taxon>
        <taxon>Leucobacter</taxon>
    </lineage>
</organism>
<reference evidence="1 2" key="1">
    <citation type="submission" date="2020-07" db="EMBL/GenBank/DDBJ databases">
        <title>Sequencing the genomes of 1000 actinobacteria strains.</title>
        <authorList>
            <person name="Klenk H.-P."/>
        </authorList>
    </citation>
    <scope>NUCLEOTIDE SEQUENCE [LARGE SCALE GENOMIC DNA]</scope>
    <source>
        <strain evidence="1 2">DSM 17380</strain>
    </source>
</reference>
<dbReference type="InterPro" id="IPR003329">
    <property type="entry name" value="Cytidylyl_trans"/>
</dbReference>
<protein>
    <submittedName>
        <fullName evidence="1">Spore coat polysaccharide biosynthesis protein SpsF</fullName>
    </submittedName>
</protein>
<keyword evidence="2" id="KW-1185">Reference proteome</keyword>
<dbReference type="EMBL" id="JACCBD010000001">
    <property type="protein sequence ID" value="NYD27948.1"/>
    <property type="molecule type" value="Genomic_DNA"/>
</dbReference>
<dbReference type="AlphaFoldDB" id="A0A852RAU6"/>
<gene>
    <name evidence="1" type="ORF">BJ960_002751</name>
</gene>
<evidence type="ECO:0000313" key="2">
    <source>
        <dbReference type="Proteomes" id="UP000586095"/>
    </source>
</evidence>
<dbReference type="InterPro" id="IPR029044">
    <property type="entry name" value="Nucleotide-diphossugar_trans"/>
</dbReference>
<dbReference type="GO" id="GO:0005829">
    <property type="term" value="C:cytosol"/>
    <property type="evidence" value="ECO:0007669"/>
    <property type="project" value="TreeGrafter"/>
</dbReference>
<accession>A0A852RAU6</accession>
<dbReference type="Gene3D" id="3.90.550.10">
    <property type="entry name" value="Spore Coat Polysaccharide Biosynthesis Protein SpsA, Chain A"/>
    <property type="match status" value="1"/>
</dbReference>
<evidence type="ECO:0000313" key="1">
    <source>
        <dbReference type="EMBL" id="NYD27948.1"/>
    </source>
</evidence>
<dbReference type="SUPFAM" id="SSF53448">
    <property type="entry name" value="Nucleotide-diphospho-sugar transferases"/>
    <property type="match status" value="1"/>
</dbReference>
<comment type="caution">
    <text evidence="1">The sequence shown here is derived from an EMBL/GenBank/DDBJ whole genome shotgun (WGS) entry which is preliminary data.</text>
</comment>
<proteinExistence type="predicted"/>
<dbReference type="PANTHER" id="PTHR42866">
    <property type="entry name" value="3-DEOXY-MANNO-OCTULOSONATE CYTIDYLYLTRANSFERASE"/>
    <property type="match status" value="1"/>
</dbReference>
<dbReference type="Proteomes" id="UP000586095">
    <property type="component" value="Unassembled WGS sequence"/>
</dbReference>
<dbReference type="RefSeq" id="WP_185987713.1">
    <property type="nucleotide sequence ID" value="NZ_BAAALZ010000001.1"/>
</dbReference>